<reference evidence="2 3" key="1">
    <citation type="submission" date="2014-07" db="EMBL/GenBank/DDBJ databases">
        <title>Draft Genome Sequences of Environmental Pseudomonas syringae strains.</title>
        <authorList>
            <person name="Baltrus D.A."/>
            <person name="Berge O."/>
            <person name="Morris C."/>
        </authorList>
    </citation>
    <scope>NUCLEOTIDE SEQUENCE [LARGE SCALE GENOMIC DNA]</scope>
    <source>
        <strain evidence="2 3">GAW0119</strain>
    </source>
</reference>
<dbReference type="InterPro" id="IPR009420">
    <property type="entry name" value="FlhE"/>
</dbReference>
<feature type="signal peptide" evidence="1">
    <location>
        <begin position="1"/>
        <end position="29"/>
    </location>
</feature>
<organism evidence="2 3">
    <name type="scientific">Pseudomonas syringae</name>
    <dbReference type="NCBI Taxonomy" id="317"/>
    <lineage>
        <taxon>Bacteria</taxon>
        <taxon>Pseudomonadati</taxon>
        <taxon>Pseudomonadota</taxon>
        <taxon>Gammaproteobacteria</taxon>
        <taxon>Pseudomonadales</taxon>
        <taxon>Pseudomonadaceae</taxon>
        <taxon>Pseudomonas</taxon>
    </lineage>
</organism>
<evidence type="ECO:0000313" key="3">
    <source>
        <dbReference type="Proteomes" id="UP000028631"/>
    </source>
</evidence>
<keyword evidence="2" id="KW-0966">Cell projection</keyword>
<dbReference type="Proteomes" id="UP000028631">
    <property type="component" value="Unassembled WGS sequence"/>
</dbReference>
<feature type="chain" id="PRO_5001799031" evidence="1">
    <location>
        <begin position="30"/>
        <end position="139"/>
    </location>
</feature>
<gene>
    <name evidence="2" type="ORF">IV01_02615</name>
</gene>
<keyword evidence="1" id="KW-0732">Signal</keyword>
<comment type="caution">
    <text evidence="2">The sequence shown here is derived from an EMBL/GenBank/DDBJ whole genome shotgun (WGS) entry which is preliminary data.</text>
</comment>
<dbReference type="RefSeq" id="WP_032625719.1">
    <property type="nucleotide sequence ID" value="NZ_JPQU01000016.1"/>
</dbReference>
<sequence length="139" mass="15156">MKNYKKLKGIITSALFASIAVFCSQQAMAGSYSSSVNLPVLHSKGYVYTARVPVSASVRAGQIIQNVSWNWNVQGWPRGLQVQLCQAAHRCIDVSRNRVGSTPAFKGLLAKQPFYYELKLSPSGPAPIAGQVGRITVDW</sequence>
<proteinExistence type="predicted"/>
<evidence type="ECO:0000313" key="2">
    <source>
        <dbReference type="EMBL" id="KFE57714.1"/>
    </source>
</evidence>
<name>A0A085VQK1_PSESX</name>
<protein>
    <submittedName>
        <fullName evidence="2">Flagellar protein FlhE</fullName>
    </submittedName>
</protein>
<accession>A0A085VQK1</accession>
<keyword evidence="2" id="KW-0282">Flagellum</keyword>
<dbReference type="PATRIC" id="fig|317.175.peg.548"/>
<dbReference type="Pfam" id="PF06366">
    <property type="entry name" value="FlhE"/>
    <property type="match status" value="1"/>
</dbReference>
<dbReference type="OrthoDB" id="6432889at2"/>
<dbReference type="AlphaFoldDB" id="A0A085VQK1"/>
<evidence type="ECO:0000256" key="1">
    <source>
        <dbReference type="SAM" id="SignalP"/>
    </source>
</evidence>
<dbReference type="EMBL" id="JPQU01000016">
    <property type="protein sequence ID" value="KFE57714.1"/>
    <property type="molecule type" value="Genomic_DNA"/>
</dbReference>
<keyword evidence="3" id="KW-1185">Reference proteome</keyword>
<keyword evidence="2" id="KW-0969">Cilium</keyword>